<keyword evidence="1" id="KW-0732">Signal</keyword>
<keyword evidence="4" id="KW-1185">Reference proteome</keyword>
<sequence>MVVIKTLIPLLLAATSGVQAHPGEDHAAEARHRRAALSQMRSISSCSSSLEQRGIAAAGARRRHALATGMRKRGIFGRDLYQALNTSHHSNLTGITPDTDSSTLFAGNQSCSLVPETTQGPYYVTGEMIRSDVTEEQEGVPLYMDIQFIDVNTCSPVEGVAVGYWSANATGSYSGISTQAGLNTTWLRGLQVTDQDGVVGFQAIVPGHYSGRTHHVHLLAHSPGNWTRLSNGTITGGNNTPHIGQVFFDQALVDEVETLEPYTKNTQSWTKNDEDNIVVQEAIATGVDPMVNYVLLGESVADGIFAWVSVGINPEAVYEVDSAVQHTADGGIENDCFEMINLTPNDPELPPLPSYCSSVISSTSAPVSALSTSIA</sequence>
<feature type="signal peptide" evidence="1">
    <location>
        <begin position="1"/>
        <end position="20"/>
    </location>
</feature>
<keyword evidence="3" id="KW-0223">Dioxygenase</keyword>
<dbReference type="CDD" id="cd03457">
    <property type="entry name" value="intradiol_dioxygenase_like"/>
    <property type="match status" value="1"/>
</dbReference>
<dbReference type="Pfam" id="PF00775">
    <property type="entry name" value="Dioxygenase_C"/>
    <property type="match status" value="1"/>
</dbReference>
<feature type="chain" id="PRO_5041911207" evidence="1">
    <location>
        <begin position="21"/>
        <end position="375"/>
    </location>
</feature>
<evidence type="ECO:0000259" key="2">
    <source>
        <dbReference type="Pfam" id="PF00775"/>
    </source>
</evidence>
<dbReference type="InterPro" id="IPR015889">
    <property type="entry name" value="Intradiol_dOase_core"/>
</dbReference>
<dbReference type="Proteomes" id="UP001281614">
    <property type="component" value="Unassembled WGS sequence"/>
</dbReference>
<dbReference type="PANTHER" id="PTHR34315:SF1">
    <property type="entry name" value="INTRADIOL RING-CLEAVAGE DIOXYGENASES DOMAIN-CONTAINING PROTEIN-RELATED"/>
    <property type="match status" value="1"/>
</dbReference>
<dbReference type="SUPFAM" id="SSF49482">
    <property type="entry name" value="Aromatic compound dioxygenase"/>
    <property type="match status" value="1"/>
</dbReference>
<evidence type="ECO:0000256" key="1">
    <source>
        <dbReference type="SAM" id="SignalP"/>
    </source>
</evidence>
<dbReference type="PANTHER" id="PTHR34315">
    <property type="match status" value="1"/>
</dbReference>
<name>A0AAE0D8M4_COLKA</name>
<evidence type="ECO:0000313" key="4">
    <source>
        <dbReference type="Proteomes" id="UP001281614"/>
    </source>
</evidence>
<evidence type="ECO:0000313" key="3">
    <source>
        <dbReference type="EMBL" id="KAK2768054.1"/>
    </source>
</evidence>
<dbReference type="Gene3D" id="2.60.130.10">
    <property type="entry name" value="Aromatic compound dioxygenase"/>
    <property type="match status" value="1"/>
</dbReference>
<dbReference type="GO" id="GO:0008199">
    <property type="term" value="F:ferric iron binding"/>
    <property type="evidence" value="ECO:0007669"/>
    <property type="project" value="InterPro"/>
</dbReference>
<dbReference type="GO" id="GO:0016702">
    <property type="term" value="F:oxidoreductase activity, acting on single donors with incorporation of molecular oxygen, incorporation of two atoms of oxygen"/>
    <property type="evidence" value="ECO:0007669"/>
    <property type="project" value="InterPro"/>
</dbReference>
<comment type="caution">
    <text evidence="3">The sequence shown here is derived from an EMBL/GenBank/DDBJ whole genome shotgun (WGS) entry which is preliminary data.</text>
</comment>
<dbReference type="AlphaFoldDB" id="A0AAE0D8M4"/>
<proteinExistence type="predicted"/>
<keyword evidence="3" id="KW-0560">Oxidoreductase</keyword>
<feature type="domain" description="Intradiol ring-cleavage dioxygenases" evidence="2">
    <location>
        <begin position="120"/>
        <end position="213"/>
    </location>
</feature>
<accession>A0AAE0D8M4</accession>
<dbReference type="InterPro" id="IPR000627">
    <property type="entry name" value="Intradiol_dOase_C"/>
</dbReference>
<gene>
    <name evidence="3" type="ORF">CKAH01_04622</name>
</gene>
<dbReference type="EMBL" id="VYYT01000113">
    <property type="protein sequence ID" value="KAK2768054.1"/>
    <property type="molecule type" value="Genomic_DNA"/>
</dbReference>
<organism evidence="3 4">
    <name type="scientific">Colletotrichum kahawae</name>
    <name type="common">Coffee berry disease fungus</name>
    <dbReference type="NCBI Taxonomy" id="34407"/>
    <lineage>
        <taxon>Eukaryota</taxon>
        <taxon>Fungi</taxon>
        <taxon>Dikarya</taxon>
        <taxon>Ascomycota</taxon>
        <taxon>Pezizomycotina</taxon>
        <taxon>Sordariomycetes</taxon>
        <taxon>Hypocreomycetidae</taxon>
        <taxon>Glomerellales</taxon>
        <taxon>Glomerellaceae</taxon>
        <taxon>Colletotrichum</taxon>
        <taxon>Colletotrichum gloeosporioides species complex</taxon>
    </lineage>
</organism>
<protein>
    <submittedName>
        <fullName evidence="3">Extracellular dioxygenase</fullName>
    </submittedName>
</protein>
<reference evidence="3" key="1">
    <citation type="submission" date="2023-02" db="EMBL/GenBank/DDBJ databases">
        <title>Colletotrichum kahawae CIFC_Que2 genome sequencing and assembly.</title>
        <authorList>
            <person name="Baroncelli R."/>
        </authorList>
    </citation>
    <scope>NUCLEOTIDE SEQUENCE</scope>
    <source>
        <strain evidence="3">CIFC_Que2</strain>
    </source>
</reference>